<evidence type="ECO:0000313" key="3">
    <source>
        <dbReference type="Proteomes" id="UP000584587"/>
    </source>
</evidence>
<dbReference type="PROSITE" id="PS50075">
    <property type="entry name" value="CARRIER"/>
    <property type="match status" value="1"/>
</dbReference>
<dbReference type="Gene3D" id="1.10.1200.10">
    <property type="entry name" value="ACP-like"/>
    <property type="match status" value="1"/>
</dbReference>
<keyword evidence="3" id="KW-1185">Reference proteome</keyword>
<dbReference type="EMBL" id="JAAVVK010000002">
    <property type="protein sequence ID" value="NKE38703.1"/>
    <property type="molecule type" value="Genomic_DNA"/>
</dbReference>
<dbReference type="InterPro" id="IPR036736">
    <property type="entry name" value="ACP-like_sf"/>
</dbReference>
<feature type="domain" description="Carrier" evidence="1">
    <location>
        <begin position="1"/>
        <end position="78"/>
    </location>
</feature>
<gene>
    <name evidence="2" type="ORF">HER12_02905</name>
</gene>
<evidence type="ECO:0000259" key="1">
    <source>
        <dbReference type="PROSITE" id="PS50075"/>
    </source>
</evidence>
<dbReference type="Pfam" id="PF00550">
    <property type="entry name" value="PP-binding"/>
    <property type="match status" value="1"/>
</dbReference>
<dbReference type="Proteomes" id="UP000584587">
    <property type="component" value="Unassembled WGS sequence"/>
</dbReference>
<evidence type="ECO:0000313" key="2">
    <source>
        <dbReference type="EMBL" id="NKE38703.1"/>
    </source>
</evidence>
<dbReference type="SUPFAM" id="SSF47336">
    <property type="entry name" value="ACP-like"/>
    <property type="match status" value="1"/>
</dbReference>
<accession>A0A846UA11</accession>
<dbReference type="RefSeq" id="WP_168105174.1">
    <property type="nucleotide sequence ID" value="NZ_CP051215.1"/>
</dbReference>
<organism evidence="2 3">
    <name type="scientific">Spiroplasma platyhelix PALS-1</name>
    <dbReference type="NCBI Taxonomy" id="1276218"/>
    <lineage>
        <taxon>Bacteria</taxon>
        <taxon>Bacillati</taxon>
        <taxon>Mycoplasmatota</taxon>
        <taxon>Mollicutes</taxon>
        <taxon>Entomoplasmatales</taxon>
        <taxon>Spiroplasmataceae</taxon>
        <taxon>Spiroplasma</taxon>
    </lineage>
</organism>
<protein>
    <submittedName>
        <fullName evidence="2">Acyl carrier protein</fullName>
    </submittedName>
</protein>
<name>A0A846UA11_9MOLU</name>
<dbReference type="AlphaFoldDB" id="A0A846UA11"/>
<sequence length="82" mass="9534">MDVLKTIQKIIKDNYPQIKQNITLDTVLGDIDYLDSLELATIAVELEDKYEIRFPDEDLENIKTKTVREIVKEIEALIAKKK</sequence>
<comment type="caution">
    <text evidence="2">The sequence shown here is derived from an EMBL/GenBank/DDBJ whole genome shotgun (WGS) entry which is preliminary data.</text>
</comment>
<reference evidence="2 3" key="1">
    <citation type="submission" date="2020-04" db="EMBL/GenBank/DDBJ databases">
        <title>Complete genome sequence of Spiroplasma platyhelix ATCC 51748, an insect isolate.</title>
        <authorList>
            <person name="Green E.A."/>
            <person name="Klassen J.L."/>
        </authorList>
    </citation>
    <scope>NUCLEOTIDE SEQUENCE [LARGE SCALE GENOMIC DNA]</scope>
    <source>
        <strain evidence="2 3">PALS-1</strain>
    </source>
</reference>
<proteinExistence type="predicted"/>
<dbReference type="InterPro" id="IPR009081">
    <property type="entry name" value="PP-bd_ACP"/>
</dbReference>